<sequence>MKNQGGSQGWIYLHLNTTQDFVMSSGINMTDFYHALSDRLHHLLLLKHKFEQSSFNMHTYLEYVHEQEVQDLIKEDIASYGEFCWIDFEDEAGVSEMSAQELAELLYMGHMKYHLNIPFYKKLNNRFAYLSTEDGYLNRTYYKDWTDFFMMVGRVIPEKMTDRKNARLLQWKKEKAFPSIPKEVVMTISHLLREGVVISFQHGVINKGKIEIPVWVAGDYVNMDDLQEDMQKKYKREPSAVFSYDRKTKEWSAT</sequence>
<dbReference type="Proteomes" id="UP000297776">
    <property type="component" value="Unassembled WGS sequence"/>
</dbReference>
<organism evidence="1 2">
    <name type="scientific">Jeotgalibacillus salarius</name>
    <dbReference type="NCBI Taxonomy" id="546023"/>
    <lineage>
        <taxon>Bacteria</taxon>
        <taxon>Bacillati</taxon>
        <taxon>Bacillota</taxon>
        <taxon>Bacilli</taxon>
        <taxon>Bacillales</taxon>
        <taxon>Caryophanaceae</taxon>
        <taxon>Jeotgalibacillus</taxon>
    </lineage>
</organism>
<dbReference type="AlphaFoldDB" id="A0A4Y8LL83"/>
<dbReference type="EMBL" id="SORX01000003">
    <property type="protein sequence ID" value="TFE01997.1"/>
    <property type="molecule type" value="Genomic_DNA"/>
</dbReference>
<evidence type="ECO:0000313" key="2">
    <source>
        <dbReference type="Proteomes" id="UP000297776"/>
    </source>
</evidence>
<gene>
    <name evidence="1" type="ORF">E2626_05320</name>
</gene>
<accession>A0A4Y8LL83</accession>
<proteinExistence type="predicted"/>
<dbReference type="RefSeq" id="WP_134380491.1">
    <property type="nucleotide sequence ID" value="NZ_SORX01000003.1"/>
</dbReference>
<protein>
    <submittedName>
        <fullName evidence="1">Uncharacterized protein</fullName>
    </submittedName>
</protein>
<keyword evidence="2" id="KW-1185">Reference proteome</keyword>
<evidence type="ECO:0000313" key="1">
    <source>
        <dbReference type="EMBL" id="TFE01997.1"/>
    </source>
</evidence>
<name>A0A4Y8LL83_9BACL</name>
<comment type="caution">
    <text evidence="1">The sequence shown here is derived from an EMBL/GenBank/DDBJ whole genome shotgun (WGS) entry which is preliminary data.</text>
</comment>
<reference evidence="1 2" key="1">
    <citation type="submission" date="2019-03" db="EMBL/GenBank/DDBJ databases">
        <authorList>
            <person name="Yang Y."/>
        </authorList>
    </citation>
    <scope>NUCLEOTIDE SEQUENCE [LARGE SCALE GENOMIC DNA]</scope>
    <source>
        <strain evidence="1 2">ASL-1</strain>
    </source>
</reference>
<dbReference type="OrthoDB" id="8704087at2"/>